<dbReference type="Gene3D" id="3.40.250.10">
    <property type="entry name" value="Rhodanese-like domain"/>
    <property type="match status" value="3"/>
</dbReference>
<dbReference type="Pfam" id="PF00581">
    <property type="entry name" value="Rhodanese"/>
    <property type="match status" value="3"/>
</dbReference>
<keyword evidence="1" id="KW-0479">Metal-binding</keyword>
<keyword evidence="3" id="KW-0378">Hydrolase</keyword>
<dbReference type="InterPro" id="IPR036866">
    <property type="entry name" value="RibonucZ/Hydroxyglut_hydro"/>
</dbReference>
<feature type="domain" description="Rhodanese" evidence="2">
    <location>
        <begin position="374"/>
        <end position="465"/>
    </location>
</feature>
<evidence type="ECO:0000256" key="1">
    <source>
        <dbReference type="ARBA" id="ARBA00022723"/>
    </source>
</evidence>
<feature type="domain" description="Rhodanese" evidence="2">
    <location>
        <begin position="14"/>
        <end position="101"/>
    </location>
</feature>
<dbReference type="GO" id="GO:0016787">
    <property type="term" value="F:hydrolase activity"/>
    <property type="evidence" value="ECO:0007669"/>
    <property type="project" value="UniProtKB-KW"/>
</dbReference>
<keyword evidence="4" id="KW-1185">Reference proteome</keyword>
<feature type="domain" description="Rhodanese" evidence="2">
    <location>
        <begin position="480"/>
        <end position="564"/>
    </location>
</feature>
<name>A0A2M8LV66_9ACTN</name>
<dbReference type="SUPFAM" id="SSF56281">
    <property type="entry name" value="Metallo-hydrolase/oxidoreductase"/>
    <property type="match status" value="1"/>
</dbReference>
<dbReference type="InterPro" id="IPR036873">
    <property type="entry name" value="Rhodanese-like_dom_sf"/>
</dbReference>
<evidence type="ECO:0000259" key="2">
    <source>
        <dbReference type="PROSITE" id="PS50206"/>
    </source>
</evidence>
<dbReference type="InterPro" id="IPR051682">
    <property type="entry name" value="Mito_Persulfide_Diox"/>
</dbReference>
<dbReference type="CDD" id="cd00158">
    <property type="entry name" value="RHOD"/>
    <property type="match status" value="2"/>
</dbReference>
<accession>A0A2M8LV66</accession>
<reference evidence="3 4" key="1">
    <citation type="submission" date="2017-11" db="EMBL/GenBank/DDBJ databases">
        <title>Streptomyces carmine sp. nov., a novel actinomycete isolated from Sophora alopecuroides in Xinjiang, China.</title>
        <authorList>
            <person name="Wang Y."/>
            <person name="Luo X."/>
            <person name="Wan C."/>
            <person name="Zhang L."/>
        </authorList>
    </citation>
    <scope>NUCLEOTIDE SEQUENCE [LARGE SCALE GENOMIC DNA]</scope>
    <source>
        <strain evidence="3 4">TRM SA0054</strain>
    </source>
</reference>
<dbReference type="PANTHER" id="PTHR43084:SF1">
    <property type="entry name" value="PERSULFIDE DIOXYGENASE ETHE1, MITOCHONDRIAL"/>
    <property type="match status" value="1"/>
</dbReference>
<dbReference type="CDD" id="cd07724">
    <property type="entry name" value="POD-like_MBL-fold"/>
    <property type="match status" value="1"/>
</dbReference>
<comment type="caution">
    <text evidence="3">The sequence shown here is derived from an EMBL/GenBank/DDBJ whole genome shotgun (WGS) entry which is preliminary data.</text>
</comment>
<dbReference type="GO" id="GO:0006749">
    <property type="term" value="P:glutathione metabolic process"/>
    <property type="evidence" value="ECO:0007669"/>
    <property type="project" value="InterPro"/>
</dbReference>
<dbReference type="GO" id="GO:0050313">
    <property type="term" value="F:sulfur dioxygenase activity"/>
    <property type="evidence" value="ECO:0007669"/>
    <property type="project" value="InterPro"/>
</dbReference>
<dbReference type="SMART" id="SM00450">
    <property type="entry name" value="RHOD"/>
    <property type="match status" value="3"/>
</dbReference>
<organism evidence="3 4">
    <name type="scientific">Streptomyces carminius</name>
    <dbReference type="NCBI Taxonomy" id="2665496"/>
    <lineage>
        <taxon>Bacteria</taxon>
        <taxon>Bacillati</taxon>
        <taxon>Actinomycetota</taxon>
        <taxon>Actinomycetes</taxon>
        <taxon>Kitasatosporales</taxon>
        <taxon>Streptomycetaceae</taxon>
        <taxon>Streptomyces</taxon>
    </lineage>
</organism>
<evidence type="ECO:0000313" key="4">
    <source>
        <dbReference type="Proteomes" id="UP000230407"/>
    </source>
</evidence>
<dbReference type="PANTHER" id="PTHR43084">
    <property type="entry name" value="PERSULFIDE DIOXYGENASE ETHE1"/>
    <property type="match status" value="1"/>
</dbReference>
<dbReference type="GO" id="GO:0070813">
    <property type="term" value="P:hydrogen sulfide metabolic process"/>
    <property type="evidence" value="ECO:0007669"/>
    <property type="project" value="TreeGrafter"/>
</dbReference>
<dbReference type="Gene3D" id="3.60.15.10">
    <property type="entry name" value="Ribonuclease Z/Hydroxyacylglutathione hydrolase-like"/>
    <property type="match status" value="1"/>
</dbReference>
<dbReference type="RefSeq" id="WP_100203577.1">
    <property type="nucleotide sequence ID" value="NZ_PGGW01000061.1"/>
</dbReference>
<proteinExistence type="predicted"/>
<dbReference type="GO" id="GO:0046872">
    <property type="term" value="F:metal ion binding"/>
    <property type="evidence" value="ECO:0007669"/>
    <property type="project" value="UniProtKB-KW"/>
</dbReference>
<dbReference type="InterPro" id="IPR001763">
    <property type="entry name" value="Rhodanese-like_dom"/>
</dbReference>
<protein>
    <submittedName>
        <fullName evidence="3">MBL fold metallo-hydrolase</fullName>
    </submittedName>
</protein>
<dbReference type="Pfam" id="PF00753">
    <property type="entry name" value="Lactamase_B"/>
    <property type="match status" value="1"/>
</dbReference>
<gene>
    <name evidence="3" type="ORF">CUT44_21635</name>
</gene>
<dbReference type="SMART" id="SM00849">
    <property type="entry name" value="Lactamase_B"/>
    <property type="match status" value="1"/>
</dbReference>
<dbReference type="Proteomes" id="UP000230407">
    <property type="component" value="Unassembled WGS sequence"/>
</dbReference>
<dbReference type="SUPFAM" id="SSF52821">
    <property type="entry name" value="Rhodanese/Cell cycle control phosphatase"/>
    <property type="match status" value="3"/>
</dbReference>
<sequence>MVPEIDQQRFAAAHAAGAVVIDVRDSGEYRAGHVPGARPAPLGLLPAKAAGLPRERPVYVICRSGGRSAQAAALLRDLGYDARNVTGGTAAWVDAGRPVATGDAPAAPVRAAGPEITVLPVETPGLGDRTYLAHDGSVALVVDPQRDYDRVTELAEAAGVRITHVFETHIHNDYVTGGLALAREVGAAYLVNAEDEVSYERTPVRDGDTIEVGAMRVRAIHTPGHTHTHLSYALRSGGEQLAVFTGGSLLYGTTGRPDLLGPDHTDTLVRAQWRSAHRLAAELPDDTAVYPTHGFGSFCSATQAAGLSSTIGQEKRTNTALTEDEETYLQRLLAGLDAFPAYYAHMGPANTAGPGAPDLSAPAVADPAELRRRIEAGEWVVDLRDRTAFAAGHLAGSLNFGLDGQFVTYLGWLIPWGTPLTLLGESAEQVAAAQRELVRIGIDRPAAMATGGPGDWAGGEPLATSERATFAGLKAALDRGEENLVVLDVRRNQEREVARIPGSLHIPVHEIPDRAGEVPAGRRIWVHCAGGYRASVVAALLHARGHDVVAVDDGFDSAGPAGLL</sequence>
<evidence type="ECO:0000313" key="3">
    <source>
        <dbReference type="EMBL" id="PJE95852.1"/>
    </source>
</evidence>
<dbReference type="InterPro" id="IPR044528">
    <property type="entry name" value="POD-like_MBL-fold"/>
</dbReference>
<dbReference type="EMBL" id="PGGW01000061">
    <property type="protein sequence ID" value="PJE95852.1"/>
    <property type="molecule type" value="Genomic_DNA"/>
</dbReference>
<dbReference type="AlphaFoldDB" id="A0A2M8LV66"/>
<dbReference type="InterPro" id="IPR001279">
    <property type="entry name" value="Metallo-B-lactamas"/>
</dbReference>
<dbReference type="PROSITE" id="PS50206">
    <property type="entry name" value="RHODANESE_3"/>
    <property type="match status" value="3"/>
</dbReference>